<name>A0A5B8ULR4_9BACT</name>
<keyword evidence="3" id="KW-0732">Signal</keyword>
<dbReference type="PRINTS" id="PR00793">
    <property type="entry name" value="PROAMNOPTASE"/>
</dbReference>
<dbReference type="AlphaFoldDB" id="A0A5B8ULR4"/>
<evidence type="ECO:0000256" key="3">
    <source>
        <dbReference type="SAM" id="SignalP"/>
    </source>
</evidence>
<accession>A0A5B8ULR4</accession>
<dbReference type="GO" id="GO:0006508">
    <property type="term" value="P:proteolysis"/>
    <property type="evidence" value="ECO:0007669"/>
    <property type="project" value="InterPro"/>
</dbReference>
<comment type="similarity">
    <text evidence="1">Belongs to the peptidase S33 family.</text>
</comment>
<dbReference type="Gene3D" id="3.40.50.1820">
    <property type="entry name" value="alpha/beta hydrolase"/>
    <property type="match status" value="1"/>
</dbReference>
<feature type="domain" description="AB hydrolase-1" evidence="4">
    <location>
        <begin position="46"/>
        <end position="288"/>
    </location>
</feature>
<organism evidence="5 6">
    <name type="scientific">Flavisolibacter ginsenosidimutans</name>
    <dbReference type="NCBI Taxonomy" id="661481"/>
    <lineage>
        <taxon>Bacteria</taxon>
        <taxon>Pseudomonadati</taxon>
        <taxon>Bacteroidota</taxon>
        <taxon>Chitinophagia</taxon>
        <taxon>Chitinophagales</taxon>
        <taxon>Chitinophagaceae</taxon>
        <taxon>Flavisolibacter</taxon>
    </lineage>
</organism>
<dbReference type="PANTHER" id="PTHR43798">
    <property type="entry name" value="MONOACYLGLYCEROL LIPASE"/>
    <property type="match status" value="1"/>
</dbReference>
<evidence type="ECO:0000256" key="1">
    <source>
        <dbReference type="ARBA" id="ARBA00010088"/>
    </source>
</evidence>
<dbReference type="InterPro" id="IPR000073">
    <property type="entry name" value="AB_hydrolase_1"/>
</dbReference>
<evidence type="ECO:0000313" key="5">
    <source>
        <dbReference type="EMBL" id="QEC57518.1"/>
    </source>
</evidence>
<dbReference type="PANTHER" id="PTHR43798:SF33">
    <property type="entry name" value="HYDROLASE, PUTATIVE (AFU_ORTHOLOGUE AFUA_2G14860)-RELATED"/>
    <property type="match status" value="1"/>
</dbReference>
<reference evidence="5 6" key="1">
    <citation type="journal article" date="2015" name="Int. J. Syst. Evol. Microbiol.">
        <title>Flavisolibacter ginsenosidimutans sp. nov., with ginsenoside-converting activity isolated from soil used for cultivating ginseng.</title>
        <authorList>
            <person name="Zhao Y."/>
            <person name="Liu Q."/>
            <person name="Kang M.S."/>
            <person name="Jin F."/>
            <person name="Yu H."/>
            <person name="Im W.T."/>
        </authorList>
    </citation>
    <scope>NUCLEOTIDE SEQUENCE [LARGE SCALE GENOMIC DNA]</scope>
    <source>
        <strain evidence="5 6">Gsoil 636</strain>
    </source>
</reference>
<keyword evidence="2 5" id="KW-0378">Hydrolase</keyword>
<dbReference type="EMBL" id="CP042433">
    <property type="protein sequence ID" value="QEC57518.1"/>
    <property type="molecule type" value="Genomic_DNA"/>
</dbReference>
<sequence>MKTIFASLLVLIFHLSSFATDKHFYFTTSDSVKLYVRIAGEGKPCLFVHGGPGSTSYYYEAMAGAPLIEQKLQMIYFDQRGSGRSDSATNRNYTLKRMLLDMEELRQHLGIKKWAVMGHSFGGILLTNYALRYPQNITAVFYIHCTANMRASMNSHLEFGLKELDIKDQTAFRDTSLPLNERVWKVHDKLTEKNLWYKLMFRNAFEKKFSDSVTFSAGKFNRDFATQCWKDAEYWKDYSAQTANIKCPVFVVTGDKDYAVGPDHYKLFRFPHQTVVHYIGGHASFQEEPQWYAEKILAFIPSIP</sequence>
<dbReference type="InterPro" id="IPR050266">
    <property type="entry name" value="AB_hydrolase_sf"/>
</dbReference>
<dbReference type="OrthoDB" id="9796770at2"/>
<feature type="chain" id="PRO_5022928017" evidence="3">
    <location>
        <begin position="20"/>
        <end position="304"/>
    </location>
</feature>
<dbReference type="GO" id="GO:0016020">
    <property type="term" value="C:membrane"/>
    <property type="evidence" value="ECO:0007669"/>
    <property type="project" value="TreeGrafter"/>
</dbReference>
<dbReference type="InterPro" id="IPR029058">
    <property type="entry name" value="AB_hydrolase_fold"/>
</dbReference>
<gene>
    <name evidence="5" type="ORF">FSB75_16955</name>
</gene>
<dbReference type="Proteomes" id="UP000321204">
    <property type="component" value="Chromosome"/>
</dbReference>
<dbReference type="GO" id="GO:0008233">
    <property type="term" value="F:peptidase activity"/>
    <property type="evidence" value="ECO:0007669"/>
    <property type="project" value="InterPro"/>
</dbReference>
<dbReference type="KEGG" id="fgg:FSB75_16955"/>
<proteinExistence type="inferred from homology"/>
<protein>
    <submittedName>
        <fullName evidence="5">Alpha/beta hydrolase</fullName>
    </submittedName>
</protein>
<feature type="signal peptide" evidence="3">
    <location>
        <begin position="1"/>
        <end position="19"/>
    </location>
</feature>
<dbReference type="SUPFAM" id="SSF53474">
    <property type="entry name" value="alpha/beta-Hydrolases"/>
    <property type="match status" value="1"/>
</dbReference>
<evidence type="ECO:0000313" key="6">
    <source>
        <dbReference type="Proteomes" id="UP000321204"/>
    </source>
</evidence>
<dbReference type="RefSeq" id="WP_146789929.1">
    <property type="nucleotide sequence ID" value="NZ_BAABIO010000003.1"/>
</dbReference>
<keyword evidence="6" id="KW-1185">Reference proteome</keyword>
<evidence type="ECO:0000256" key="2">
    <source>
        <dbReference type="ARBA" id="ARBA00022801"/>
    </source>
</evidence>
<dbReference type="Pfam" id="PF00561">
    <property type="entry name" value="Abhydrolase_1"/>
    <property type="match status" value="1"/>
</dbReference>
<evidence type="ECO:0000259" key="4">
    <source>
        <dbReference type="Pfam" id="PF00561"/>
    </source>
</evidence>
<dbReference type="InterPro" id="IPR002410">
    <property type="entry name" value="Peptidase_S33"/>
</dbReference>